<dbReference type="PANTHER" id="PTHR11695:SF294">
    <property type="entry name" value="RETICULON-4-INTERACTING PROTEIN 1, MITOCHONDRIAL"/>
    <property type="match status" value="1"/>
</dbReference>
<dbReference type="GO" id="GO:0016491">
    <property type="term" value="F:oxidoreductase activity"/>
    <property type="evidence" value="ECO:0007669"/>
    <property type="project" value="InterPro"/>
</dbReference>
<dbReference type="InterPro" id="IPR050700">
    <property type="entry name" value="YIM1/Zinc_Alcohol_DH_Fams"/>
</dbReference>
<dbReference type="Pfam" id="PF13602">
    <property type="entry name" value="ADH_zinc_N_2"/>
    <property type="match status" value="1"/>
</dbReference>
<feature type="domain" description="Enoyl reductase (ER)" evidence="1">
    <location>
        <begin position="28"/>
        <end position="328"/>
    </location>
</feature>
<sequence>MATDTSAFNSAHLEPPTHTQQLAITAFGEAKTLALQTQPIPKMTSQQVLVAVNFAGVNPIDAKTRAGLGWAAQQNKDNLPWVPGYDIAGQVVAIGEQVTEFAIGDRVSGFIGFPLQGGGYSQYVVAEQQALSHVPDNVTLETAAALPLAGQTAWQALEKVKVKAGERVLILAGAGGVGHLAIQLATAKQAQVIATASQANLAFLTELGAHAVDYHQGALVDLIEPVDVLIDLMGSEVGIAALECVKAGGRVVTIPTITADLVCQRAEALGLSACGILVSPSVVQNNAMLERVALGQLQVEIAQSFPLSQGVQAHQQIESGRTRGKVLLAVSAP</sequence>
<dbReference type="STRING" id="858640.A3K86_07930"/>
<dbReference type="CDD" id="cd05289">
    <property type="entry name" value="MDR_like_2"/>
    <property type="match status" value="1"/>
</dbReference>
<dbReference type="AlphaFoldDB" id="A0A178KLN7"/>
<evidence type="ECO:0000313" key="3">
    <source>
        <dbReference type="Proteomes" id="UP000078503"/>
    </source>
</evidence>
<dbReference type="SMART" id="SM00829">
    <property type="entry name" value="PKS_ER"/>
    <property type="match status" value="1"/>
</dbReference>
<protein>
    <submittedName>
        <fullName evidence="2">NADPH:quinone reductase</fullName>
    </submittedName>
</protein>
<dbReference type="RefSeq" id="WP_068330313.1">
    <property type="nucleotide sequence ID" value="NZ_LVHF01000013.1"/>
</dbReference>
<evidence type="ECO:0000313" key="2">
    <source>
        <dbReference type="EMBL" id="OAN17482.1"/>
    </source>
</evidence>
<dbReference type="SUPFAM" id="SSF51735">
    <property type="entry name" value="NAD(P)-binding Rossmann-fold domains"/>
    <property type="match status" value="1"/>
</dbReference>
<comment type="caution">
    <text evidence="2">The sequence shown here is derived from an EMBL/GenBank/DDBJ whole genome shotgun (WGS) entry which is preliminary data.</text>
</comment>
<dbReference type="PANTHER" id="PTHR11695">
    <property type="entry name" value="ALCOHOL DEHYDROGENASE RELATED"/>
    <property type="match status" value="1"/>
</dbReference>
<dbReference type="InterPro" id="IPR011032">
    <property type="entry name" value="GroES-like_sf"/>
</dbReference>
<dbReference type="InterPro" id="IPR013154">
    <property type="entry name" value="ADH-like_N"/>
</dbReference>
<dbReference type="InterPro" id="IPR036291">
    <property type="entry name" value="NAD(P)-bd_dom_sf"/>
</dbReference>
<dbReference type="Gene3D" id="3.90.180.10">
    <property type="entry name" value="Medium-chain alcohol dehydrogenases, catalytic domain"/>
    <property type="match status" value="1"/>
</dbReference>
<dbReference type="Proteomes" id="UP000078503">
    <property type="component" value="Unassembled WGS sequence"/>
</dbReference>
<gene>
    <name evidence="2" type="ORF">A3K86_07930</name>
</gene>
<dbReference type="EMBL" id="LVHF01000013">
    <property type="protein sequence ID" value="OAN17482.1"/>
    <property type="molecule type" value="Genomic_DNA"/>
</dbReference>
<reference evidence="2 3" key="1">
    <citation type="submission" date="2016-03" db="EMBL/GenBank/DDBJ databases">
        <title>Photobacterium proteolyticum sp. nov. a protease producing bacterium isolated from ocean sediments of Laizhou Bay.</title>
        <authorList>
            <person name="Li Y."/>
        </authorList>
    </citation>
    <scope>NUCLEOTIDE SEQUENCE [LARGE SCALE GENOMIC DNA]</scope>
    <source>
        <strain evidence="2 3">R-40508</strain>
    </source>
</reference>
<organism evidence="2 3">
    <name type="scientific">Photobacterium jeanii</name>
    <dbReference type="NCBI Taxonomy" id="858640"/>
    <lineage>
        <taxon>Bacteria</taxon>
        <taxon>Pseudomonadati</taxon>
        <taxon>Pseudomonadota</taxon>
        <taxon>Gammaproteobacteria</taxon>
        <taxon>Vibrionales</taxon>
        <taxon>Vibrionaceae</taxon>
        <taxon>Photobacterium</taxon>
    </lineage>
</organism>
<dbReference type="OrthoDB" id="9785812at2"/>
<evidence type="ECO:0000259" key="1">
    <source>
        <dbReference type="SMART" id="SM00829"/>
    </source>
</evidence>
<proteinExistence type="predicted"/>
<dbReference type="Gene3D" id="3.40.50.720">
    <property type="entry name" value="NAD(P)-binding Rossmann-like Domain"/>
    <property type="match status" value="1"/>
</dbReference>
<dbReference type="InterPro" id="IPR020843">
    <property type="entry name" value="ER"/>
</dbReference>
<dbReference type="SUPFAM" id="SSF50129">
    <property type="entry name" value="GroES-like"/>
    <property type="match status" value="1"/>
</dbReference>
<keyword evidence="3" id="KW-1185">Reference proteome</keyword>
<accession>A0A178KLN7</accession>
<name>A0A178KLN7_9GAMM</name>
<dbReference type="Pfam" id="PF08240">
    <property type="entry name" value="ADH_N"/>
    <property type="match status" value="1"/>
</dbReference>